<reference evidence="3 4" key="1">
    <citation type="submission" date="2023-06" db="EMBL/GenBank/DDBJ databases">
        <title>Roseiconus lacunae JC819 isolated from Gulf of Mannar region, Tamil Nadu.</title>
        <authorList>
            <person name="Pk S."/>
            <person name="Ch S."/>
            <person name="Ch V.R."/>
        </authorList>
    </citation>
    <scope>NUCLEOTIDE SEQUENCE [LARGE SCALE GENOMIC DNA]</scope>
    <source>
        <strain evidence="3 4">JC819</strain>
    </source>
</reference>
<name>A0ABT7PD59_9BACT</name>
<protein>
    <submittedName>
        <fullName evidence="3">DUF1080 domain-containing protein</fullName>
    </submittedName>
</protein>
<dbReference type="RefSeq" id="WP_289162201.1">
    <property type="nucleotide sequence ID" value="NZ_JASZZN010000002.1"/>
</dbReference>
<evidence type="ECO:0000313" key="3">
    <source>
        <dbReference type="EMBL" id="MDM4014439.1"/>
    </source>
</evidence>
<dbReference type="InterPro" id="IPR010496">
    <property type="entry name" value="AL/BT2_dom"/>
</dbReference>
<feature type="compositionally biased region" description="Basic and acidic residues" evidence="1">
    <location>
        <begin position="109"/>
        <end position="120"/>
    </location>
</feature>
<dbReference type="Proteomes" id="UP001239462">
    <property type="component" value="Unassembled WGS sequence"/>
</dbReference>
<comment type="caution">
    <text evidence="3">The sequence shown here is derived from an EMBL/GenBank/DDBJ whole genome shotgun (WGS) entry which is preliminary data.</text>
</comment>
<proteinExistence type="predicted"/>
<evidence type="ECO:0000313" key="4">
    <source>
        <dbReference type="Proteomes" id="UP001239462"/>
    </source>
</evidence>
<sequence length="270" mass="30206">MTDSHTKLSSALTATAMVATLFISAFVVEGKPARGQEVSANSSAASEESKPSSKETATAKDNQHWISLNDHWEPCEFGGDGEITMKDGLIKMEFGQPLTGVRWSGPFEGEEKKASAETKKKQPPVLPRDNYEVRWECRRDRGVDFVCAYTFPVGKEVASLVMGGWGGGVTGISSIDGHDASDNETTMFKAYDDERWYKARVRVEKAQITVWIDEVKMFDVPRKDRKFDIRFEMDPCTPMGIANFECDSQFRNLAIRRLNPAELAKEESDQ</sequence>
<dbReference type="EMBL" id="JASZZN010000002">
    <property type="protein sequence ID" value="MDM4014439.1"/>
    <property type="molecule type" value="Genomic_DNA"/>
</dbReference>
<keyword evidence="4" id="KW-1185">Reference proteome</keyword>
<evidence type="ECO:0000256" key="1">
    <source>
        <dbReference type="SAM" id="MobiDB-lite"/>
    </source>
</evidence>
<evidence type="ECO:0000259" key="2">
    <source>
        <dbReference type="Pfam" id="PF06439"/>
    </source>
</evidence>
<feature type="region of interest" description="Disordered" evidence="1">
    <location>
        <begin position="106"/>
        <end position="125"/>
    </location>
</feature>
<feature type="compositionally biased region" description="Low complexity" evidence="1">
    <location>
        <begin position="37"/>
        <end position="46"/>
    </location>
</feature>
<accession>A0ABT7PD59</accession>
<feature type="region of interest" description="Disordered" evidence="1">
    <location>
        <begin position="36"/>
        <end position="63"/>
    </location>
</feature>
<feature type="domain" description="3-keto-alpha-glucoside-1,2-lyase/3-keto-2-hydroxy-glucal hydratase" evidence="2">
    <location>
        <begin position="61"/>
        <end position="256"/>
    </location>
</feature>
<organism evidence="3 4">
    <name type="scientific">Roseiconus lacunae</name>
    <dbReference type="NCBI Taxonomy" id="2605694"/>
    <lineage>
        <taxon>Bacteria</taxon>
        <taxon>Pseudomonadati</taxon>
        <taxon>Planctomycetota</taxon>
        <taxon>Planctomycetia</taxon>
        <taxon>Pirellulales</taxon>
        <taxon>Pirellulaceae</taxon>
        <taxon>Roseiconus</taxon>
    </lineage>
</organism>
<feature type="compositionally biased region" description="Basic and acidic residues" evidence="1">
    <location>
        <begin position="47"/>
        <end position="63"/>
    </location>
</feature>
<gene>
    <name evidence="3" type="ORF">QTN89_03275</name>
</gene>
<dbReference type="Gene3D" id="2.60.120.560">
    <property type="entry name" value="Exo-inulinase, domain 1"/>
    <property type="match status" value="1"/>
</dbReference>
<dbReference type="Pfam" id="PF06439">
    <property type="entry name" value="3keto-disac_hyd"/>
    <property type="match status" value="1"/>
</dbReference>